<sequence length="395" mass="46903">MNIMNNFDKDDIYIVNLIKEECIRQNVKVYIVGGAVRDAILHRKVNDIDICIECDPINIIKKIKEIKKYIYYKEFKTSNIIFNNNVTIDLIHCRKEGYEYSGALPKVTPSNLYDDLYRRDFTINAMAYDIIDDKLIDLYDGMKDIKAKRIRKVHRNSYNEDPTRIFRAIRYSARYEFDIYDKNEISTCIREGIIKNISDDRVIREILLLCMESKWKESVVCCNQFNIMQIEVDLLEKDNILCDYLKINTRILNLFFASKQNEFREMLINNSILEKELRNSLKRYRNMTNEIQTILSQCVDNFDIYKLLKKFSLYELILISFFDVYKYKIMNYLSNLKEITLDVDGKYLMDLGIEQGKNIGNVMNYLLELKLNTGIRNEKEYLNKNSGEILNAVKH</sequence>
<dbReference type="SUPFAM" id="SSF81891">
    <property type="entry name" value="Poly A polymerase C-terminal region-like"/>
    <property type="match status" value="1"/>
</dbReference>
<evidence type="ECO:0000256" key="2">
    <source>
        <dbReference type="ARBA" id="ARBA00007265"/>
    </source>
</evidence>
<dbReference type="RefSeq" id="WP_268040050.1">
    <property type="nucleotide sequence ID" value="NZ_JAPQER010000002.1"/>
</dbReference>
<evidence type="ECO:0000256" key="7">
    <source>
        <dbReference type="ARBA" id="ARBA00022723"/>
    </source>
</evidence>
<evidence type="ECO:0000256" key="10">
    <source>
        <dbReference type="ARBA" id="ARBA00022884"/>
    </source>
</evidence>
<keyword evidence="10 11" id="KW-0694">RNA-binding</keyword>
<dbReference type="InterPro" id="IPR052390">
    <property type="entry name" value="tRNA_nt/polyA_polymerase"/>
</dbReference>
<evidence type="ECO:0000256" key="4">
    <source>
        <dbReference type="ARBA" id="ARBA00022679"/>
    </source>
</evidence>
<name>A0ABT4CXS9_9CLOT</name>
<keyword evidence="7" id="KW-0479">Metal-binding</keyword>
<evidence type="ECO:0000256" key="5">
    <source>
        <dbReference type="ARBA" id="ARBA00022694"/>
    </source>
</evidence>
<evidence type="ECO:0000256" key="6">
    <source>
        <dbReference type="ARBA" id="ARBA00022695"/>
    </source>
</evidence>
<evidence type="ECO:0000256" key="3">
    <source>
        <dbReference type="ARBA" id="ARBA00022555"/>
    </source>
</evidence>
<keyword evidence="6" id="KW-0548">Nucleotidyltransferase</keyword>
<evidence type="ECO:0000313" key="14">
    <source>
        <dbReference type="Proteomes" id="UP001078443"/>
    </source>
</evidence>
<dbReference type="Proteomes" id="UP001078443">
    <property type="component" value="Unassembled WGS sequence"/>
</dbReference>
<dbReference type="PANTHER" id="PTHR47788:SF1">
    <property type="entry name" value="A-ADDING TRNA NUCLEOTIDYLTRANSFERASE"/>
    <property type="match status" value="1"/>
</dbReference>
<dbReference type="SUPFAM" id="SSF81301">
    <property type="entry name" value="Nucleotidyltransferase"/>
    <property type="match status" value="1"/>
</dbReference>
<reference evidence="13" key="1">
    <citation type="submission" date="2022-12" db="EMBL/GenBank/DDBJ databases">
        <authorList>
            <person name="Wang J."/>
        </authorList>
    </citation>
    <scope>NUCLEOTIDE SEQUENCE</scope>
    <source>
        <strain evidence="13">HY-45-18</strain>
    </source>
</reference>
<evidence type="ECO:0000259" key="12">
    <source>
        <dbReference type="Pfam" id="PF01743"/>
    </source>
</evidence>
<keyword evidence="4 11" id="KW-0808">Transferase</keyword>
<keyword evidence="8" id="KW-0547">Nucleotide-binding</keyword>
<dbReference type="PANTHER" id="PTHR47788">
    <property type="entry name" value="POLYA POLYMERASE"/>
    <property type="match status" value="1"/>
</dbReference>
<dbReference type="InterPro" id="IPR043519">
    <property type="entry name" value="NT_sf"/>
</dbReference>
<proteinExistence type="inferred from homology"/>
<evidence type="ECO:0000313" key="13">
    <source>
        <dbReference type="EMBL" id="MCY6483774.1"/>
    </source>
</evidence>
<dbReference type="CDD" id="cd05398">
    <property type="entry name" value="NT_ClassII-CCAase"/>
    <property type="match status" value="1"/>
</dbReference>
<keyword evidence="9" id="KW-0460">Magnesium</keyword>
<accession>A0ABT4CXS9</accession>
<keyword evidence="3" id="KW-0820">tRNA-binding</keyword>
<dbReference type="InterPro" id="IPR002646">
    <property type="entry name" value="PolA_pol_head_dom"/>
</dbReference>
<gene>
    <name evidence="13" type="ORF">OW763_05345</name>
</gene>
<keyword evidence="14" id="KW-1185">Reference proteome</keyword>
<evidence type="ECO:0000256" key="1">
    <source>
        <dbReference type="ARBA" id="ARBA00001946"/>
    </source>
</evidence>
<dbReference type="Pfam" id="PF01743">
    <property type="entry name" value="PolyA_pol"/>
    <property type="match status" value="1"/>
</dbReference>
<evidence type="ECO:0000256" key="9">
    <source>
        <dbReference type="ARBA" id="ARBA00022842"/>
    </source>
</evidence>
<dbReference type="Gene3D" id="1.10.3090.10">
    <property type="entry name" value="cca-adding enzyme, domain 2"/>
    <property type="match status" value="1"/>
</dbReference>
<comment type="similarity">
    <text evidence="2 11">Belongs to the tRNA nucleotidyltransferase/poly(A) polymerase family.</text>
</comment>
<protein>
    <submittedName>
        <fullName evidence="13">CCA tRNA nucleotidyltransferase</fullName>
    </submittedName>
</protein>
<comment type="cofactor">
    <cofactor evidence="1">
        <name>Mg(2+)</name>
        <dbReference type="ChEBI" id="CHEBI:18420"/>
    </cofactor>
</comment>
<evidence type="ECO:0000256" key="8">
    <source>
        <dbReference type="ARBA" id="ARBA00022741"/>
    </source>
</evidence>
<dbReference type="EMBL" id="JAPQER010000002">
    <property type="protein sequence ID" value="MCY6483774.1"/>
    <property type="molecule type" value="Genomic_DNA"/>
</dbReference>
<evidence type="ECO:0000256" key="11">
    <source>
        <dbReference type="RuleBase" id="RU003953"/>
    </source>
</evidence>
<comment type="caution">
    <text evidence="13">The sequence shown here is derived from an EMBL/GenBank/DDBJ whole genome shotgun (WGS) entry which is preliminary data.</text>
</comment>
<keyword evidence="5" id="KW-0819">tRNA processing</keyword>
<dbReference type="Gene3D" id="3.30.460.10">
    <property type="entry name" value="Beta Polymerase, domain 2"/>
    <property type="match status" value="1"/>
</dbReference>
<feature type="domain" description="Poly A polymerase head" evidence="12">
    <location>
        <begin position="29"/>
        <end position="151"/>
    </location>
</feature>
<organism evidence="13 14">
    <name type="scientific">Clostridium aestuarii</name>
    <dbReference type="NCBI Taxonomy" id="338193"/>
    <lineage>
        <taxon>Bacteria</taxon>
        <taxon>Bacillati</taxon>
        <taxon>Bacillota</taxon>
        <taxon>Clostridia</taxon>
        <taxon>Eubacteriales</taxon>
        <taxon>Clostridiaceae</taxon>
        <taxon>Clostridium</taxon>
    </lineage>
</organism>